<protein>
    <submittedName>
        <fullName evidence="3">Spore coat protein U domain-containing protein</fullName>
    </submittedName>
</protein>
<dbReference type="Proteomes" id="UP001296921">
    <property type="component" value="Unassembled WGS sequence"/>
</dbReference>
<keyword evidence="1" id="KW-0812">Transmembrane</keyword>
<evidence type="ECO:0000256" key="1">
    <source>
        <dbReference type="SAM" id="Phobius"/>
    </source>
</evidence>
<gene>
    <name evidence="3" type="ORF">I2494_17260</name>
</gene>
<comment type="caution">
    <text evidence="3">The sequence shown here is derived from an EMBL/GenBank/DDBJ whole genome shotgun (WGS) entry which is preliminary data.</text>
</comment>
<keyword evidence="4" id="KW-1185">Reference proteome</keyword>
<name>A0ABS1IUJ8_9GAMM</name>
<evidence type="ECO:0000313" key="3">
    <source>
        <dbReference type="EMBL" id="MBK5145439.1"/>
    </source>
</evidence>
<keyword evidence="1" id="KW-1133">Transmembrane helix</keyword>
<keyword evidence="3" id="KW-0167">Capsid protein</keyword>
<feature type="domain" description="Spore coat protein U/FanG" evidence="2">
    <location>
        <begin position="27"/>
        <end position="121"/>
    </location>
</feature>
<keyword evidence="1" id="KW-0472">Membrane</keyword>
<feature type="transmembrane region" description="Helical" evidence="1">
    <location>
        <begin position="12"/>
        <end position="32"/>
    </location>
</feature>
<evidence type="ECO:0000313" key="4">
    <source>
        <dbReference type="Proteomes" id="UP001296921"/>
    </source>
</evidence>
<dbReference type="Pfam" id="PF05229">
    <property type="entry name" value="SCPU"/>
    <property type="match status" value="1"/>
</dbReference>
<organism evidence="3 4">
    <name type="scientific">Limnobaculum allomyrinae</name>
    <dbReference type="NCBI Taxonomy" id="2791986"/>
    <lineage>
        <taxon>Bacteria</taxon>
        <taxon>Pseudomonadati</taxon>
        <taxon>Pseudomonadota</taxon>
        <taxon>Gammaproteobacteria</taxon>
        <taxon>Enterobacterales</taxon>
        <taxon>Budviciaceae</taxon>
        <taxon>Limnobaculum</taxon>
    </lineage>
</organism>
<accession>A0ABS1IUJ8</accession>
<dbReference type="RefSeq" id="WP_218467960.1">
    <property type="nucleotide sequence ID" value="NZ_JADRCR010000010.1"/>
</dbReference>
<evidence type="ECO:0000259" key="2">
    <source>
        <dbReference type="Pfam" id="PF05229"/>
    </source>
</evidence>
<proteinExistence type="predicted"/>
<reference evidence="3 4" key="1">
    <citation type="submission" date="2020-11" db="EMBL/GenBank/DDBJ databases">
        <title>Insectihabitans protaetiae gen. nov. sp. nov. and Insectihabitans allomyrinae sp. nov., isolated from larvae of Protaetia brevitarsis seulensis and Allomyrina dichotoma, respectively.</title>
        <authorList>
            <person name="Lee S.D."/>
            <person name="Byeon Y.-S."/>
            <person name="Kim S.-M."/>
            <person name="Yang H.L."/>
            <person name="Kim I.S."/>
        </authorList>
    </citation>
    <scope>NUCLEOTIDE SEQUENCE [LARGE SCALE GENOMIC DNA]</scope>
    <source>
        <strain evidence="3 4">BWR-B9</strain>
    </source>
</reference>
<dbReference type="InterPro" id="IPR007893">
    <property type="entry name" value="Spore_coat_U/FanG"/>
</dbReference>
<sequence>MKNIHGNSSQLVLTHYMIPGIILFILLMASPLQAATCRITASPTAEDLGTTSSFNVNSASGLNTSGPGGIACSGLSIDLLSGSVLTGTLKTTTNNMNLVNTQIPGAKIPYMLYADNTTSYPFIKSWRP</sequence>
<keyword evidence="3" id="KW-0946">Virion</keyword>
<dbReference type="EMBL" id="JADRCR010000010">
    <property type="protein sequence ID" value="MBK5145439.1"/>
    <property type="molecule type" value="Genomic_DNA"/>
</dbReference>